<dbReference type="Gene3D" id="1.20.144.10">
    <property type="entry name" value="Phosphatidic acid phosphatase type 2/haloperoxidase"/>
    <property type="match status" value="1"/>
</dbReference>
<keyword evidence="1" id="KW-0812">Transmembrane</keyword>
<feature type="transmembrane region" description="Helical" evidence="1">
    <location>
        <begin position="190"/>
        <end position="208"/>
    </location>
</feature>
<protein>
    <recommendedName>
        <fullName evidence="2">Phosphatidic acid phosphatase type 2/haloperoxidase domain-containing protein</fullName>
    </recommendedName>
</protein>
<dbReference type="EMBL" id="BSQG01000003">
    <property type="protein sequence ID" value="GLU48112.1"/>
    <property type="molecule type" value="Genomic_DNA"/>
</dbReference>
<feature type="transmembrane region" description="Helical" evidence="1">
    <location>
        <begin position="98"/>
        <end position="116"/>
    </location>
</feature>
<evidence type="ECO:0000259" key="2">
    <source>
        <dbReference type="SMART" id="SM00014"/>
    </source>
</evidence>
<dbReference type="InterPro" id="IPR036938">
    <property type="entry name" value="PAP2/HPO_sf"/>
</dbReference>
<dbReference type="Proteomes" id="UP001165092">
    <property type="component" value="Unassembled WGS sequence"/>
</dbReference>
<gene>
    <name evidence="3" type="ORF">Nans01_24630</name>
</gene>
<feature type="transmembrane region" description="Helical" evidence="1">
    <location>
        <begin position="15"/>
        <end position="37"/>
    </location>
</feature>
<proteinExistence type="predicted"/>
<feature type="transmembrane region" description="Helical" evidence="1">
    <location>
        <begin position="49"/>
        <end position="69"/>
    </location>
</feature>
<keyword evidence="4" id="KW-1185">Reference proteome</keyword>
<dbReference type="PANTHER" id="PTHR14969">
    <property type="entry name" value="SPHINGOSINE-1-PHOSPHATE PHOSPHOHYDROLASE"/>
    <property type="match status" value="1"/>
</dbReference>
<evidence type="ECO:0000313" key="3">
    <source>
        <dbReference type="EMBL" id="GLU48112.1"/>
    </source>
</evidence>
<name>A0A9W6P6V0_9ACTN</name>
<comment type="caution">
    <text evidence="3">The sequence shown here is derived from an EMBL/GenBank/DDBJ whole genome shotgun (WGS) entry which is preliminary data.</text>
</comment>
<dbReference type="Pfam" id="PF01569">
    <property type="entry name" value="PAP2"/>
    <property type="match status" value="1"/>
</dbReference>
<keyword evidence="1" id="KW-1133">Transmembrane helix</keyword>
<dbReference type="SMART" id="SM00014">
    <property type="entry name" value="acidPPc"/>
    <property type="match status" value="1"/>
</dbReference>
<sequence length="224" mass="23640">MPPPAASGTEVSPRLLGWAAVILLLGFVALSAVLLIDVRAPLFQRGDEAVTATVAAGQTGALTTVALFLHHFGQWPLATVWLVALLLPLAVARRWDSIALVVGAWAGTSLLAVPFFKAVVDRVRPLEQLVVMASPSYPSGHTAFAAVVTMSAVAVCPPKWRAWALVGSLVCTAAMGWSRIYVGVHWFSDTMGGALLGWGIALLAWWAVARVHGIRAGRIDSDAS</sequence>
<reference evidence="3" key="1">
    <citation type="submission" date="2023-02" db="EMBL/GenBank/DDBJ databases">
        <title>Nocardiopsis ansamitocini NBRC 112285.</title>
        <authorList>
            <person name="Ichikawa N."/>
            <person name="Sato H."/>
            <person name="Tonouchi N."/>
        </authorList>
    </citation>
    <scope>NUCLEOTIDE SEQUENCE</scope>
    <source>
        <strain evidence="3">NBRC 112285</strain>
    </source>
</reference>
<organism evidence="3 4">
    <name type="scientific">Nocardiopsis ansamitocini</name>
    <dbReference type="NCBI Taxonomy" id="1670832"/>
    <lineage>
        <taxon>Bacteria</taxon>
        <taxon>Bacillati</taxon>
        <taxon>Actinomycetota</taxon>
        <taxon>Actinomycetes</taxon>
        <taxon>Streptosporangiales</taxon>
        <taxon>Nocardiopsidaceae</taxon>
        <taxon>Nocardiopsis</taxon>
    </lineage>
</organism>
<feature type="transmembrane region" description="Helical" evidence="1">
    <location>
        <begin position="75"/>
        <end position="91"/>
    </location>
</feature>
<dbReference type="InterPro" id="IPR000326">
    <property type="entry name" value="PAP2/HPO"/>
</dbReference>
<keyword evidence="1" id="KW-0472">Membrane</keyword>
<evidence type="ECO:0000313" key="4">
    <source>
        <dbReference type="Proteomes" id="UP001165092"/>
    </source>
</evidence>
<dbReference type="PANTHER" id="PTHR14969:SF13">
    <property type="entry name" value="AT30094P"/>
    <property type="match status" value="1"/>
</dbReference>
<feature type="transmembrane region" description="Helical" evidence="1">
    <location>
        <begin position="162"/>
        <end position="184"/>
    </location>
</feature>
<dbReference type="AlphaFoldDB" id="A0A9W6P6V0"/>
<accession>A0A9W6P6V0</accession>
<evidence type="ECO:0000256" key="1">
    <source>
        <dbReference type="SAM" id="Phobius"/>
    </source>
</evidence>
<dbReference type="SUPFAM" id="SSF48317">
    <property type="entry name" value="Acid phosphatase/Vanadium-dependent haloperoxidase"/>
    <property type="match status" value="1"/>
</dbReference>
<feature type="domain" description="Phosphatidic acid phosphatase type 2/haloperoxidase" evidence="2">
    <location>
        <begin position="99"/>
        <end position="205"/>
    </location>
</feature>
<feature type="transmembrane region" description="Helical" evidence="1">
    <location>
        <begin position="136"/>
        <end position="155"/>
    </location>
</feature>